<dbReference type="InterPro" id="IPR011074">
    <property type="entry name" value="CRAL/TRIO_N_dom"/>
</dbReference>
<dbReference type="InterPro" id="IPR036865">
    <property type="entry name" value="CRAL-TRIO_dom_sf"/>
</dbReference>
<dbReference type="EMBL" id="KN846958">
    <property type="protein sequence ID" value="KIW68830.1"/>
    <property type="molecule type" value="Genomic_DNA"/>
</dbReference>
<evidence type="ECO:0000259" key="3">
    <source>
        <dbReference type="PROSITE" id="PS50191"/>
    </source>
</evidence>
<keyword evidence="5" id="KW-1185">Reference proteome</keyword>
<keyword evidence="2" id="KW-0472">Membrane</keyword>
<proteinExistence type="predicted"/>
<sequence length="585" mass="66314">MRRCYCQRSLPPSVFLPSAAQRGAPTFARKFSSPTQLRPRPRSQRASPLRAERTVGPPLLPVEASVSSYIILFAVACGGAILFGYFRPRDARDSTDYVLKAKIVETLALESDDPFRLDMPAPPGHLGNLTPEQEAKLREFWTVTLRVFGVEDPHAAGTETPQTEDAASEVDVKDKEKSKKRFGVFKRHKDKESSNGSATPTKDPSYHKDSDDKYGQVKEFHDILSTQAPETLRATFWSMVKADHPDALLLRFLRARKWDVDKALVMLVSTMRWRSHEQHVDDDVVRRGELGALEDSNSDDPAVKKEGHDFLAQLRLGKSFLHGTDKEGRPLCFVRVRLHRGGEQTERSLERYTVYVIETARLALRPPIETACIIFDMTSFTMANMDYTPVKFMIKIFEANYPESLGAVLVHKAPWIFQGIWKIIRGWLDPVVAGKVHFTSNVEDLEKFIPRSQIIKELEGDEDWEYKYVEPVPGENDIMKEEELRKALETERDAEVREYQRKTFAWIAKGTGAEADKLKDERHALARKLNDNYWKLDKYVRARTYYDRTGMIGPDGTINFYPPSASAAAGTASAPQVATSADDVD</sequence>
<feature type="domain" description="CRAL-TRIO" evidence="3">
    <location>
        <begin position="321"/>
        <end position="466"/>
    </location>
</feature>
<dbReference type="Pfam" id="PF00650">
    <property type="entry name" value="CRAL_TRIO"/>
    <property type="match status" value="1"/>
</dbReference>
<dbReference type="InterPro" id="IPR001251">
    <property type="entry name" value="CRAL-TRIO_dom"/>
</dbReference>
<dbReference type="SMART" id="SM01100">
    <property type="entry name" value="CRAL_TRIO_N"/>
    <property type="match status" value="1"/>
</dbReference>
<evidence type="ECO:0000256" key="1">
    <source>
        <dbReference type="SAM" id="MobiDB-lite"/>
    </source>
</evidence>
<dbReference type="HOGENOM" id="CLU_016665_3_0_1"/>
<feature type="compositionally biased region" description="Basic residues" evidence="1">
    <location>
        <begin position="178"/>
        <end position="189"/>
    </location>
</feature>
<dbReference type="Gene3D" id="3.40.525.10">
    <property type="entry name" value="CRAL-TRIO lipid binding domain"/>
    <property type="match status" value="1"/>
</dbReference>
<dbReference type="SUPFAM" id="SSF52087">
    <property type="entry name" value="CRAL/TRIO domain"/>
    <property type="match status" value="1"/>
</dbReference>
<dbReference type="STRING" id="5601.A0A0D2FQJ1"/>
<feature type="compositionally biased region" description="Low complexity" evidence="1">
    <location>
        <begin position="563"/>
        <end position="575"/>
    </location>
</feature>
<accession>A0A0D2FQJ1</accession>
<dbReference type="PANTHER" id="PTHR46590:SF1">
    <property type="entry name" value="PHOSPHATIDYLINOSITOL TRANSFER PROTEIN CSR1"/>
    <property type="match status" value="1"/>
</dbReference>
<dbReference type="CDD" id="cd00170">
    <property type="entry name" value="SEC14"/>
    <property type="match status" value="1"/>
</dbReference>
<gene>
    <name evidence="4" type="ORF">PV04_04750</name>
</gene>
<name>A0A0D2FQJ1_9EURO</name>
<keyword evidence="2" id="KW-1133">Transmembrane helix</keyword>
<evidence type="ECO:0000313" key="5">
    <source>
        <dbReference type="Proteomes" id="UP000054266"/>
    </source>
</evidence>
<dbReference type="SUPFAM" id="SSF46938">
    <property type="entry name" value="CRAL/TRIO N-terminal domain"/>
    <property type="match status" value="1"/>
</dbReference>
<reference evidence="4 5" key="1">
    <citation type="submission" date="2015-01" db="EMBL/GenBank/DDBJ databases">
        <title>The Genome Sequence of Capronia semiimmersa CBS27337.</title>
        <authorList>
            <consortium name="The Broad Institute Genomics Platform"/>
            <person name="Cuomo C."/>
            <person name="de Hoog S."/>
            <person name="Gorbushina A."/>
            <person name="Stielow B."/>
            <person name="Teixiera M."/>
            <person name="Abouelleil A."/>
            <person name="Chapman S.B."/>
            <person name="Priest M."/>
            <person name="Young S.K."/>
            <person name="Wortman J."/>
            <person name="Nusbaum C."/>
            <person name="Birren B."/>
        </authorList>
    </citation>
    <scope>NUCLEOTIDE SEQUENCE [LARGE SCALE GENOMIC DNA]</scope>
    <source>
        <strain evidence="4 5">CBS 27337</strain>
    </source>
</reference>
<dbReference type="SMART" id="SM00516">
    <property type="entry name" value="SEC14"/>
    <property type="match status" value="1"/>
</dbReference>
<dbReference type="InterPro" id="IPR036273">
    <property type="entry name" value="CRAL/TRIO_N_dom_sf"/>
</dbReference>
<feature type="region of interest" description="Disordered" evidence="1">
    <location>
        <begin position="153"/>
        <end position="212"/>
    </location>
</feature>
<dbReference type="Proteomes" id="UP000054266">
    <property type="component" value="Unassembled WGS sequence"/>
</dbReference>
<dbReference type="InterPro" id="IPR052432">
    <property type="entry name" value="PITP/CRAL-TRIO"/>
</dbReference>
<dbReference type="PROSITE" id="PS50191">
    <property type="entry name" value="CRAL_TRIO"/>
    <property type="match status" value="1"/>
</dbReference>
<dbReference type="Pfam" id="PF03765">
    <property type="entry name" value="CRAL_TRIO_N"/>
    <property type="match status" value="1"/>
</dbReference>
<feature type="region of interest" description="Disordered" evidence="1">
    <location>
        <begin position="563"/>
        <end position="585"/>
    </location>
</feature>
<evidence type="ECO:0000313" key="4">
    <source>
        <dbReference type="EMBL" id="KIW68830.1"/>
    </source>
</evidence>
<feature type="region of interest" description="Disordered" evidence="1">
    <location>
        <begin position="27"/>
        <end position="52"/>
    </location>
</feature>
<protein>
    <recommendedName>
        <fullName evidence="3">CRAL-TRIO domain-containing protein</fullName>
    </recommendedName>
</protein>
<keyword evidence="2" id="KW-0812">Transmembrane</keyword>
<dbReference type="PANTHER" id="PTHR46590">
    <property type="entry name" value="PHOSPHATIDYLINOSITOL TRANSFER PROTEIN CSR1-RELATED"/>
    <property type="match status" value="1"/>
</dbReference>
<organism evidence="4 5">
    <name type="scientific">Phialophora macrospora</name>
    <dbReference type="NCBI Taxonomy" id="1851006"/>
    <lineage>
        <taxon>Eukaryota</taxon>
        <taxon>Fungi</taxon>
        <taxon>Dikarya</taxon>
        <taxon>Ascomycota</taxon>
        <taxon>Pezizomycotina</taxon>
        <taxon>Eurotiomycetes</taxon>
        <taxon>Chaetothyriomycetidae</taxon>
        <taxon>Chaetothyriales</taxon>
        <taxon>Herpotrichiellaceae</taxon>
        <taxon>Phialophora</taxon>
    </lineage>
</organism>
<evidence type="ECO:0000256" key="2">
    <source>
        <dbReference type="SAM" id="Phobius"/>
    </source>
</evidence>
<dbReference type="AlphaFoldDB" id="A0A0D2FQJ1"/>
<feature type="transmembrane region" description="Helical" evidence="2">
    <location>
        <begin position="66"/>
        <end position="86"/>
    </location>
</feature>